<keyword evidence="2" id="KW-1185">Reference proteome</keyword>
<dbReference type="EMBL" id="KB445801">
    <property type="protein sequence ID" value="EMD35106.1"/>
    <property type="molecule type" value="Genomic_DNA"/>
</dbReference>
<dbReference type="AlphaFoldDB" id="M2R8R0"/>
<accession>M2R8R0</accession>
<organism evidence="1 2">
    <name type="scientific">Ceriporiopsis subvermispora (strain B)</name>
    <name type="common">White-rot fungus</name>
    <name type="synonym">Gelatoporia subvermispora</name>
    <dbReference type="NCBI Taxonomy" id="914234"/>
    <lineage>
        <taxon>Eukaryota</taxon>
        <taxon>Fungi</taxon>
        <taxon>Dikarya</taxon>
        <taxon>Basidiomycota</taxon>
        <taxon>Agaricomycotina</taxon>
        <taxon>Agaricomycetes</taxon>
        <taxon>Polyporales</taxon>
        <taxon>Gelatoporiaceae</taxon>
        <taxon>Gelatoporia</taxon>
    </lineage>
</organism>
<evidence type="ECO:0000313" key="2">
    <source>
        <dbReference type="Proteomes" id="UP000016930"/>
    </source>
</evidence>
<gene>
    <name evidence="1" type="ORF">CERSUDRAFT_75404</name>
</gene>
<protein>
    <submittedName>
        <fullName evidence="1">Uncharacterized protein</fullName>
    </submittedName>
</protein>
<dbReference type="Proteomes" id="UP000016930">
    <property type="component" value="Unassembled WGS sequence"/>
</dbReference>
<dbReference type="HOGENOM" id="CLU_1517687_0_0_1"/>
<reference evidence="1 2" key="1">
    <citation type="journal article" date="2012" name="Proc. Natl. Acad. Sci. U.S.A.">
        <title>Comparative genomics of Ceriporiopsis subvermispora and Phanerochaete chrysosporium provide insight into selective ligninolysis.</title>
        <authorList>
            <person name="Fernandez-Fueyo E."/>
            <person name="Ruiz-Duenas F.J."/>
            <person name="Ferreira P."/>
            <person name="Floudas D."/>
            <person name="Hibbett D.S."/>
            <person name="Canessa P."/>
            <person name="Larrondo L.F."/>
            <person name="James T.Y."/>
            <person name="Seelenfreund D."/>
            <person name="Lobos S."/>
            <person name="Polanco R."/>
            <person name="Tello M."/>
            <person name="Honda Y."/>
            <person name="Watanabe T."/>
            <person name="Watanabe T."/>
            <person name="Ryu J.S."/>
            <person name="Kubicek C.P."/>
            <person name="Schmoll M."/>
            <person name="Gaskell J."/>
            <person name="Hammel K.E."/>
            <person name="St John F.J."/>
            <person name="Vanden Wymelenberg A."/>
            <person name="Sabat G."/>
            <person name="Splinter BonDurant S."/>
            <person name="Syed K."/>
            <person name="Yadav J.S."/>
            <person name="Doddapaneni H."/>
            <person name="Subramanian V."/>
            <person name="Lavin J.L."/>
            <person name="Oguiza J.A."/>
            <person name="Perez G."/>
            <person name="Pisabarro A.G."/>
            <person name="Ramirez L."/>
            <person name="Santoyo F."/>
            <person name="Master E."/>
            <person name="Coutinho P.M."/>
            <person name="Henrissat B."/>
            <person name="Lombard V."/>
            <person name="Magnuson J.K."/>
            <person name="Kuees U."/>
            <person name="Hori C."/>
            <person name="Igarashi K."/>
            <person name="Samejima M."/>
            <person name="Held B.W."/>
            <person name="Barry K.W."/>
            <person name="LaButti K.M."/>
            <person name="Lapidus A."/>
            <person name="Lindquist E.A."/>
            <person name="Lucas S.M."/>
            <person name="Riley R."/>
            <person name="Salamov A.A."/>
            <person name="Hoffmeister D."/>
            <person name="Schwenk D."/>
            <person name="Hadar Y."/>
            <person name="Yarden O."/>
            <person name="de Vries R.P."/>
            <person name="Wiebenga A."/>
            <person name="Stenlid J."/>
            <person name="Eastwood D."/>
            <person name="Grigoriev I.V."/>
            <person name="Berka R.M."/>
            <person name="Blanchette R.A."/>
            <person name="Kersten P."/>
            <person name="Martinez A.T."/>
            <person name="Vicuna R."/>
            <person name="Cullen D."/>
        </authorList>
    </citation>
    <scope>NUCLEOTIDE SEQUENCE [LARGE SCALE GENOMIC DNA]</scope>
    <source>
        <strain evidence="1 2">B</strain>
    </source>
</reference>
<name>M2R8R0_CERS8</name>
<sequence length="177" mass="19735">MKKINNGSKSIREYQFMRPLSTRTFSSQLSTQLTNCPDAPPVWGPILSLRDLENINNKLSQDLSKTLMVVTKNINMLAGCGKLPPSPGTPLKLATAQDIKSEILRNCHRKMPSATFGKDSPPKGLEKPYNYMMTILEDVREPFNCMFEMLETVSAYMTMTMSSVKAISKHIEGLTGS</sequence>
<evidence type="ECO:0000313" key="1">
    <source>
        <dbReference type="EMBL" id="EMD35106.1"/>
    </source>
</evidence>
<proteinExistence type="predicted"/>